<comment type="function">
    <text evidence="6">Quinone reductase that provides resistance to thiol-specific stress caused by electrophilic quinones.</text>
</comment>
<evidence type="ECO:0000256" key="2">
    <source>
        <dbReference type="ARBA" id="ARBA00022643"/>
    </source>
</evidence>
<comment type="cofactor">
    <cofactor evidence="6">
        <name>FMN</name>
        <dbReference type="ChEBI" id="CHEBI:58210"/>
    </cofactor>
    <text evidence="6">Binds 1 FMN per subunit.</text>
</comment>
<dbReference type="GO" id="GO:0010181">
    <property type="term" value="F:FMN binding"/>
    <property type="evidence" value="ECO:0007669"/>
    <property type="project" value="UniProtKB-UniRule"/>
</dbReference>
<dbReference type="InterPro" id="IPR050104">
    <property type="entry name" value="FMN-dep_NADH:Q_OxRdtase_AzoR1"/>
</dbReference>
<feature type="domain" description="Flavodoxin-like fold" evidence="7">
    <location>
        <begin position="3"/>
        <end position="205"/>
    </location>
</feature>
<dbReference type="PANTHER" id="PTHR43741">
    <property type="entry name" value="FMN-DEPENDENT NADH-AZOREDUCTASE 1"/>
    <property type="match status" value="1"/>
</dbReference>
<dbReference type="InterPro" id="IPR029039">
    <property type="entry name" value="Flavoprotein-like_sf"/>
</dbReference>
<evidence type="ECO:0000259" key="7">
    <source>
        <dbReference type="Pfam" id="PF02525"/>
    </source>
</evidence>
<evidence type="ECO:0000256" key="3">
    <source>
        <dbReference type="ARBA" id="ARBA00023002"/>
    </source>
</evidence>
<evidence type="ECO:0000313" key="9">
    <source>
        <dbReference type="Proteomes" id="UP000320055"/>
    </source>
</evidence>
<dbReference type="EMBL" id="CAACVJ010000445">
    <property type="protein sequence ID" value="VEP16843.1"/>
    <property type="molecule type" value="Genomic_DNA"/>
</dbReference>
<comment type="similarity">
    <text evidence="6">Belongs to the azoreductase type 1 family.</text>
</comment>
<comment type="catalytic activity">
    <reaction evidence="5">
        <text>N,N-dimethyl-1,4-phenylenediamine + anthranilate + 2 NAD(+) = 2-(4-dimethylaminophenyl)diazenylbenzoate + 2 NADH + 2 H(+)</text>
        <dbReference type="Rhea" id="RHEA:55872"/>
        <dbReference type="ChEBI" id="CHEBI:15378"/>
        <dbReference type="ChEBI" id="CHEBI:15783"/>
        <dbReference type="ChEBI" id="CHEBI:16567"/>
        <dbReference type="ChEBI" id="CHEBI:57540"/>
        <dbReference type="ChEBI" id="CHEBI:57945"/>
        <dbReference type="ChEBI" id="CHEBI:71579"/>
        <dbReference type="EC" id="1.7.1.17"/>
    </reaction>
    <physiologicalReaction direction="right-to-left" evidence="5">
        <dbReference type="Rhea" id="RHEA:55874"/>
    </physiologicalReaction>
</comment>
<name>A0A563W001_9CYAN</name>
<proteinExistence type="inferred from homology"/>
<dbReference type="InterPro" id="IPR003680">
    <property type="entry name" value="Flavodoxin_fold"/>
</dbReference>
<dbReference type="RefSeq" id="WP_144863307.1">
    <property type="nucleotide sequence ID" value="NZ_LR213769.1"/>
</dbReference>
<evidence type="ECO:0000256" key="4">
    <source>
        <dbReference type="ARBA" id="ARBA00023027"/>
    </source>
</evidence>
<dbReference type="GO" id="GO:0016655">
    <property type="term" value="F:oxidoreductase activity, acting on NAD(P)H, quinone or similar compound as acceptor"/>
    <property type="evidence" value="ECO:0007669"/>
    <property type="project" value="InterPro"/>
</dbReference>
<dbReference type="HAMAP" id="MF_01216">
    <property type="entry name" value="Azoreductase_type1"/>
    <property type="match status" value="1"/>
</dbReference>
<comment type="function">
    <text evidence="6">Also exhibits azoreductase activity. Catalyzes the reductive cleavage of the azo bond in aromatic azo compounds to the corresponding amines.</text>
</comment>
<evidence type="ECO:0000256" key="6">
    <source>
        <dbReference type="HAMAP-Rule" id="MF_01216"/>
    </source>
</evidence>
<evidence type="ECO:0000256" key="5">
    <source>
        <dbReference type="ARBA" id="ARBA00048542"/>
    </source>
</evidence>
<dbReference type="Gene3D" id="3.40.50.360">
    <property type="match status" value="1"/>
</dbReference>
<comment type="catalytic activity">
    <reaction evidence="6">
        <text>2 a quinone + NADH + H(+) = 2 a 1,4-benzosemiquinone + NAD(+)</text>
        <dbReference type="Rhea" id="RHEA:65952"/>
        <dbReference type="ChEBI" id="CHEBI:15378"/>
        <dbReference type="ChEBI" id="CHEBI:57540"/>
        <dbReference type="ChEBI" id="CHEBI:57945"/>
        <dbReference type="ChEBI" id="CHEBI:132124"/>
        <dbReference type="ChEBI" id="CHEBI:134225"/>
    </reaction>
</comment>
<dbReference type="Pfam" id="PF02525">
    <property type="entry name" value="Flavodoxin_2"/>
    <property type="match status" value="1"/>
</dbReference>
<dbReference type="EC" id="1.7.1.17" evidence="6"/>
<feature type="binding site" evidence="6">
    <location>
        <position position="10"/>
    </location>
    <ligand>
        <name>FMN</name>
        <dbReference type="ChEBI" id="CHEBI:58210"/>
    </ligand>
</feature>
<dbReference type="OrthoDB" id="9805013at2"/>
<feature type="binding site" evidence="6">
    <location>
        <begin position="96"/>
        <end position="99"/>
    </location>
    <ligand>
        <name>FMN</name>
        <dbReference type="ChEBI" id="CHEBI:58210"/>
    </ligand>
</feature>
<dbReference type="Proteomes" id="UP000320055">
    <property type="component" value="Unassembled WGS sequence"/>
</dbReference>
<gene>
    <name evidence="6 8" type="primary">azoR</name>
    <name evidence="8" type="ORF">H1P_50048</name>
</gene>
<keyword evidence="9" id="KW-1185">Reference proteome</keyword>
<accession>A0A563W001</accession>
<protein>
    <recommendedName>
        <fullName evidence="6">FMN dependent NADH:quinone oxidoreductase</fullName>
        <ecNumber evidence="6">1.6.5.-</ecNumber>
    </recommendedName>
    <alternativeName>
        <fullName evidence="6">Azo-dye reductase</fullName>
    </alternativeName>
    <alternativeName>
        <fullName evidence="6">FMN-dependent NADH-azo compound oxidoreductase</fullName>
    </alternativeName>
    <alternativeName>
        <fullName evidence="6">FMN-dependent NADH-azoreductase</fullName>
        <ecNumber evidence="6">1.7.1.17</ecNumber>
    </alternativeName>
</protein>
<keyword evidence="1 6" id="KW-0285">Flavoprotein</keyword>
<feature type="binding site" evidence="6">
    <location>
        <begin position="16"/>
        <end position="18"/>
    </location>
    <ligand>
        <name>FMN</name>
        <dbReference type="ChEBI" id="CHEBI:58210"/>
    </ligand>
</feature>
<organism evidence="8 9">
    <name type="scientific">Hyella patelloides LEGE 07179</name>
    <dbReference type="NCBI Taxonomy" id="945734"/>
    <lineage>
        <taxon>Bacteria</taxon>
        <taxon>Bacillati</taxon>
        <taxon>Cyanobacteriota</taxon>
        <taxon>Cyanophyceae</taxon>
        <taxon>Pleurocapsales</taxon>
        <taxon>Hyellaceae</taxon>
        <taxon>Hyella</taxon>
    </lineage>
</organism>
<keyword evidence="4 6" id="KW-0520">NAD</keyword>
<dbReference type="GO" id="GO:0016652">
    <property type="term" value="F:oxidoreductase activity, acting on NAD(P)H as acceptor"/>
    <property type="evidence" value="ECO:0007669"/>
    <property type="project" value="UniProtKB-UniRule"/>
</dbReference>
<sequence>MTQLLHIDSSPRGDRSHSRRLTKEFIETWQQNHPQDTVIYRDIGHYAPPHVDETWIASAFTPLEQQTDEMLKTLSTSNELVHEFLAADIYVIGVPMYNFSIPSGFKAYIDQIVRINKTFLFEPEDREATYKPLVMGKKMFIIAVRGDSGYAPGGHNEKLNHQDNYLRTVFGFIGIIDITVVHVENDEFGGQLLADSIATARNQIARLTQV</sequence>
<keyword evidence="2 6" id="KW-0288">FMN</keyword>
<dbReference type="EC" id="1.6.5.-" evidence="6"/>
<dbReference type="AlphaFoldDB" id="A0A563W001"/>
<reference evidence="8 9" key="1">
    <citation type="submission" date="2019-01" db="EMBL/GenBank/DDBJ databases">
        <authorList>
            <person name="Brito A."/>
        </authorList>
    </citation>
    <scope>NUCLEOTIDE SEQUENCE [LARGE SCALE GENOMIC DNA]</scope>
    <source>
        <strain evidence="8">1</strain>
    </source>
</reference>
<dbReference type="SUPFAM" id="SSF52218">
    <property type="entry name" value="Flavoproteins"/>
    <property type="match status" value="1"/>
</dbReference>
<dbReference type="GO" id="GO:0009055">
    <property type="term" value="F:electron transfer activity"/>
    <property type="evidence" value="ECO:0007669"/>
    <property type="project" value="UniProtKB-UniRule"/>
</dbReference>
<evidence type="ECO:0000313" key="8">
    <source>
        <dbReference type="EMBL" id="VEP16843.1"/>
    </source>
</evidence>
<evidence type="ECO:0000256" key="1">
    <source>
        <dbReference type="ARBA" id="ARBA00022630"/>
    </source>
</evidence>
<keyword evidence="3 6" id="KW-0560">Oxidoreductase</keyword>
<comment type="caution">
    <text evidence="6">Lacks conserved residue(s) required for the propagation of feature annotation.</text>
</comment>
<comment type="subunit">
    <text evidence="6">Homodimer.</text>
</comment>
<dbReference type="PANTHER" id="PTHR43741:SF2">
    <property type="entry name" value="FMN-DEPENDENT NADH:QUINONE OXIDOREDUCTASE"/>
    <property type="match status" value="1"/>
</dbReference>
<dbReference type="InterPro" id="IPR023048">
    <property type="entry name" value="NADH:quinone_OxRdtase_FMN_depd"/>
</dbReference>